<feature type="transmembrane region" description="Helical" evidence="1">
    <location>
        <begin position="75"/>
        <end position="96"/>
    </location>
</feature>
<gene>
    <name evidence="2" type="ORF">IAB46_06765</name>
</gene>
<feature type="transmembrane region" description="Helical" evidence="1">
    <location>
        <begin position="20"/>
        <end position="46"/>
    </location>
</feature>
<dbReference type="Pfam" id="PF04854">
    <property type="entry name" value="DUF624"/>
    <property type="match status" value="1"/>
</dbReference>
<keyword evidence="1" id="KW-0472">Membrane</keyword>
<accession>A0A9D1JQJ3</accession>
<dbReference type="EMBL" id="DVIT01000026">
    <property type="protein sequence ID" value="HIS47247.1"/>
    <property type="molecule type" value="Genomic_DNA"/>
</dbReference>
<dbReference type="InterPro" id="IPR006938">
    <property type="entry name" value="DUF624"/>
</dbReference>
<sequence length="219" mass="25162">MNLFSYDSMLSRFLYLVGDIVTLHFLWLLCSLPIVTMGASTTALYYSCMKRIRTNEGYPTRNFFKSFKENFRQSTLIWLGMVIIGLILFFDLRIGMQADGMIGNFMIVSCSILIIPFVLVSLYIFPVQAKFENRIRDNLKNALLMSLQNFHLSLLLILIVGTFVCLTIFFRPFIGLMIVCGIGLLAYLTAGIFVYIFRKYIPGELDDDAERSGINREFQ</sequence>
<dbReference type="Proteomes" id="UP000823927">
    <property type="component" value="Unassembled WGS sequence"/>
</dbReference>
<proteinExistence type="predicted"/>
<reference evidence="2" key="2">
    <citation type="journal article" date="2021" name="PeerJ">
        <title>Extensive microbial diversity within the chicken gut microbiome revealed by metagenomics and culture.</title>
        <authorList>
            <person name="Gilroy R."/>
            <person name="Ravi A."/>
            <person name="Getino M."/>
            <person name="Pursley I."/>
            <person name="Horton D.L."/>
            <person name="Alikhan N.F."/>
            <person name="Baker D."/>
            <person name="Gharbi K."/>
            <person name="Hall N."/>
            <person name="Watson M."/>
            <person name="Adriaenssens E.M."/>
            <person name="Foster-Nyarko E."/>
            <person name="Jarju S."/>
            <person name="Secka A."/>
            <person name="Antonio M."/>
            <person name="Oren A."/>
            <person name="Chaudhuri R.R."/>
            <person name="La Ragione R."/>
            <person name="Hildebrand F."/>
            <person name="Pallen M.J."/>
        </authorList>
    </citation>
    <scope>NUCLEOTIDE SEQUENCE</scope>
    <source>
        <strain evidence="2">CHK178-757</strain>
    </source>
</reference>
<keyword evidence="1" id="KW-0812">Transmembrane</keyword>
<evidence type="ECO:0000256" key="1">
    <source>
        <dbReference type="SAM" id="Phobius"/>
    </source>
</evidence>
<dbReference type="AlphaFoldDB" id="A0A9D1JQJ3"/>
<feature type="transmembrane region" description="Helical" evidence="1">
    <location>
        <begin position="102"/>
        <end position="125"/>
    </location>
</feature>
<feature type="transmembrane region" description="Helical" evidence="1">
    <location>
        <begin position="176"/>
        <end position="197"/>
    </location>
</feature>
<comment type="caution">
    <text evidence="2">The sequence shown here is derived from an EMBL/GenBank/DDBJ whole genome shotgun (WGS) entry which is preliminary data.</text>
</comment>
<name>A0A9D1JQJ3_9FIRM</name>
<organism evidence="2 3">
    <name type="scientific">Candidatus Scybalocola faecigallinarum</name>
    <dbReference type="NCBI Taxonomy" id="2840941"/>
    <lineage>
        <taxon>Bacteria</taxon>
        <taxon>Bacillati</taxon>
        <taxon>Bacillota</taxon>
        <taxon>Clostridia</taxon>
        <taxon>Lachnospirales</taxon>
        <taxon>Lachnospiraceae</taxon>
        <taxon>Lachnospiraceae incertae sedis</taxon>
        <taxon>Candidatus Scybalocola (ex Gilroy et al. 2021)</taxon>
    </lineage>
</organism>
<keyword evidence="1" id="KW-1133">Transmembrane helix</keyword>
<reference evidence="2" key="1">
    <citation type="submission" date="2020-10" db="EMBL/GenBank/DDBJ databases">
        <authorList>
            <person name="Gilroy R."/>
        </authorList>
    </citation>
    <scope>NUCLEOTIDE SEQUENCE</scope>
    <source>
        <strain evidence="2">CHK178-757</strain>
    </source>
</reference>
<evidence type="ECO:0000313" key="3">
    <source>
        <dbReference type="Proteomes" id="UP000823927"/>
    </source>
</evidence>
<protein>
    <submittedName>
        <fullName evidence="2">YesL family protein</fullName>
    </submittedName>
</protein>
<evidence type="ECO:0000313" key="2">
    <source>
        <dbReference type="EMBL" id="HIS47247.1"/>
    </source>
</evidence>
<feature type="transmembrane region" description="Helical" evidence="1">
    <location>
        <begin position="146"/>
        <end position="170"/>
    </location>
</feature>